<evidence type="ECO:0000313" key="1">
    <source>
        <dbReference type="EMBL" id="CEK66107.1"/>
    </source>
</evidence>
<protein>
    <submittedName>
        <fullName evidence="1">Uncharacterized protein</fullName>
    </submittedName>
</protein>
<dbReference type="EMBL" id="HACG01019242">
    <property type="protein sequence ID" value="CEK66107.1"/>
    <property type="molecule type" value="Transcribed_RNA"/>
</dbReference>
<sequence length="51" mass="5627">MPAIAKKTAPTTVNMNEYPIVREHLREISASDFPLATKMTALTISRPAADR</sequence>
<gene>
    <name evidence="1" type="primary">ORF57332</name>
</gene>
<organism evidence="1">
    <name type="scientific">Arion vulgaris</name>
    <dbReference type="NCBI Taxonomy" id="1028688"/>
    <lineage>
        <taxon>Eukaryota</taxon>
        <taxon>Metazoa</taxon>
        <taxon>Spiralia</taxon>
        <taxon>Lophotrochozoa</taxon>
        <taxon>Mollusca</taxon>
        <taxon>Gastropoda</taxon>
        <taxon>Heterobranchia</taxon>
        <taxon>Euthyneura</taxon>
        <taxon>Panpulmonata</taxon>
        <taxon>Eupulmonata</taxon>
        <taxon>Stylommatophora</taxon>
        <taxon>Helicina</taxon>
        <taxon>Arionoidea</taxon>
        <taxon>Arionidae</taxon>
        <taxon>Arion</taxon>
    </lineage>
</organism>
<reference evidence="1" key="1">
    <citation type="submission" date="2014-12" db="EMBL/GenBank/DDBJ databases">
        <title>Insight into the proteome of Arion vulgaris.</title>
        <authorList>
            <person name="Aradska J."/>
            <person name="Bulat T."/>
            <person name="Smidak R."/>
            <person name="Sarate P."/>
            <person name="Gangsoo J."/>
            <person name="Sialana F."/>
            <person name="Bilban M."/>
            <person name="Lubec G."/>
        </authorList>
    </citation>
    <scope>NUCLEOTIDE SEQUENCE</scope>
    <source>
        <tissue evidence="1">Skin</tissue>
    </source>
</reference>
<name>A0A0B6ZCE0_9EUPU</name>
<dbReference type="AlphaFoldDB" id="A0A0B6ZCE0"/>
<proteinExistence type="predicted"/>
<accession>A0A0B6ZCE0</accession>